<feature type="region of interest" description="Disordered" evidence="1">
    <location>
        <begin position="580"/>
        <end position="629"/>
    </location>
</feature>
<feature type="compositionally biased region" description="Basic and acidic residues" evidence="1">
    <location>
        <begin position="184"/>
        <end position="199"/>
    </location>
</feature>
<feature type="compositionally biased region" description="Polar residues" evidence="1">
    <location>
        <begin position="684"/>
        <end position="693"/>
    </location>
</feature>
<evidence type="ECO:0000313" key="3">
    <source>
        <dbReference type="Proteomes" id="UP000728185"/>
    </source>
</evidence>
<dbReference type="EMBL" id="LUCM01003962">
    <property type="protein sequence ID" value="KAA0195059.1"/>
    <property type="molecule type" value="Genomic_DNA"/>
</dbReference>
<feature type="region of interest" description="Disordered" evidence="1">
    <location>
        <begin position="645"/>
        <end position="671"/>
    </location>
</feature>
<dbReference type="AlphaFoldDB" id="A0A8E0RY02"/>
<gene>
    <name evidence="2" type="ORF">FBUS_03916</name>
</gene>
<evidence type="ECO:0000256" key="1">
    <source>
        <dbReference type="SAM" id="MobiDB-lite"/>
    </source>
</evidence>
<organism evidence="2 3">
    <name type="scientific">Fasciolopsis buskii</name>
    <dbReference type="NCBI Taxonomy" id="27845"/>
    <lineage>
        <taxon>Eukaryota</taxon>
        <taxon>Metazoa</taxon>
        <taxon>Spiralia</taxon>
        <taxon>Lophotrochozoa</taxon>
        <taxon>Platyhelminthes</taxon>
        <taxon>Trematoda</taxon>
        <taxon>Digenea</taxon>
        <taxon>Plagiorchiida</taxon>
        <taxon>Echinostomata</taxon>
        <taxon>Echinostomatoidea</taxon>
        <taxon>Fasciolidae</taxon>
        <taxon>Fasciolopsis</taxon>
    </lineage>
</organism>
<name>A0A8E0RY02_9TREM</name>
<feature type="compositionally biased region" description="Low complexity" evidence="1">
    <location>
        <begin position="580"/>
        <end position="596"/>
    </location>
</feature>
<comment type="caution">
    <text evidence="2">The sequence shown here is derived from an EMBL/GenBank/DDBJ whole genome shotgun (WGS) entry which is preliminary data.</text>
</comment>
<feature type="region of interest" description="Disordered" evidence="1">
    <location>
        <begin position="22"/>
        <end position="45"/>
    </location>
</feature>
<dbReference type="OrthoDB" id="6255491at2759"/>
<protein>
    <submittedName>
        <fullName evidence="2">Uncharacterized protein</fullName>
    </submittedName>
</protein>
<reference evidence="2" key="1">
    <citation type="submission" date="2019-05" db="EMBL/GenBank/DDBJ databases">
        <title>Annotation for the trematode Fasciolopsis buski.</title>
        <authorList>
            <person name="Choi Y.-J."/>
        </authorList>
    </citation>
    <scope>NUCLEOTIDE SEQUENCE</scope>
    <source>
        <strain evidence="2">HT</strain>
        <tissue evidence="2">Whole worm</tissue>
    </source>
</reference>
<dbReference type="Proteomes" id="UP000728185">
    <property type="component" value="Unassembled WGS sequence"/>
</dbReference>
<accession>A0A8E0RY02</accession>
<keyword evidence="3" id="KW-1185">Reference proteome</keyword>
<feature type="compositionally biased region" description="Polar residues" evidence="1">
    <location>
        <begin position="597"/>
        <end position="612"/>
    </location>
</feature>
<feature type="compositionally biased region" description="Basic residues" evidence="1">
    <location>
        <begin position="36"/>
        <end position="45"/>
    </location>
</feature>
<proteinExistence type="predicted"/>
<evidence type="ECO:0000313" key="2">
    <source>
        <dbReference type="EMBL" id="KAA0195059.1"/>
    </source>
</evidence>
<feature type="region of interest" description="Disordered" evidence="1">
    <location>
        <begin position="183"/>
        <end position="208"/>
    </location>
</feature>
<sequence length="746" mass="82143">MPSLFLFQLKEIREQMTQLQEKLTNDPGVMPDSQSRGRKSTWQRRKTWNPLRASAHQWGIATLPRRMSRFNSPSGPQMQSVDVFSTPVTPDRRFKIPLESPIKPPPSLASDSVSTAVSRASSVASDRYPSQDTKRRAINQRSSLIPLIQFFRHSVKPVTEPVKSDDACRIRKRPSTFTYNKRSKMCEDSEKDSSTRDNDPDCDGSQSEHNAQIKTIYANNDSSSRSSLFFPRRSWKYLPHNTCSSFQDAEPNFNSSISALRSSVHDPISAVRTYSTCSQKGANSIEHFSVAKSLNGPRGCKIRRSLSSPGSSLKAADPMRDSAIDLPDSLCGENQPNPFAHPTRPSHWRSVPEIGCPITINSILCHRSGMHDCATLENDHSWIDPQVHKMVRDMTTNGENLQIPCSVSRSASSFPSRTVHHNPSVPTDLALRPVPSHASSNSNWSTSGCSCLSSQTASSSATAEHNIFQSQRISSTLDQRIHQNVEHNSSNVRLRNPEERGRRFYDTTCDAALDVQSPASGVKCICSCASEHTGNSSHDAQDPQIDPTPVGSTDCLDRPAFHYPRKRCICSIDSCETTVPASPVQTTSSSPSGSSSDLSHFNRAQKSKTTSEVSDDIRSGLSKAASSRRSMRPFAFLRRAVSRANRPPTVSCDSAENTDSEAKNPSGPVILPALVPGRQQIKMESSLSKNAKPSGQAHDDSHVSPLNHFSQPESPTVLIGDLTGKARFMWTGKFRHSSRGSSLKMN</sequence>
<feature type="region of interest" description="Disordered" evidence="1">
    <location>
        <begin position="684"/>
        <end position="715"/>
    </location>
</feature>